<dbReference type="Pfam" id="PF02627">
    <property type="entry name" value="CMD"/>
    <property type="match status" value="1"/>
</dbReference>
<evidence type="ECO:0000313" key="2">
    <source>
        <dbReference type="EMBL" id="KAH7128927.1"/>
    </source>
</evidence>
<dbReference type="GO" id="GO:0051920">
    <property type="term" value="F:peroxiredoxin activity"/>
    <property type="evidence" value="ECO:0007669"/>
    <property type="project" value="InterPro"/>
</dbReference>
<evidence type="ECO:0000313" key="3">
    <source>
        <dbReference type="Proteomes" id="UP000738349"/>
    </source>
</evidence>
<dbReference type="InterPro" id="IPR029032">
    <property type="entry name" value="AhpD-like"/>
</dbReference>
<dbReference type="PANTHER" id="PTHR33570">
    <property type="entry name" value="4-CARBOXYMUCONOLACTONE DECARBOXYLASE FAMILY PROTEIN"/>
    <property type="match status" value="1"/>
</dbReference>
<name>A0A9P9IQ49_9HYPO</name>
<dbReference type="AlphaFoldDB" id="A0A9P9IQ49"/>
<gene>
    <name evidence="2" type="ORF">EDB81DRAFT_859958</name>
</gene>
<comment type="caution">
    <text evidence="2">The sequence shown here is derived from an EMBL/GenBank/DDBJ whole genome shotgun (WGS) entry which is preliminary data.</text>
</comment>
<dbReference type="OrthoDB" id="104509at2759"/>
<feature type="domain" description="Carboxymuconolactone decarboxylase-like" evidence="1">
    <location>
        <begin position="42"/>
        <end position="120"/>
    </location>
</feature>
<dbReference type="Proteomes" id="UP000738349">
    <property type="component" value="Unassembled WGS sequence"/>
</dbReference>
<dbReference type="SUPFAM" id="SSF69118">
    <property type="entry name" value="AhpD-like"/>
    <property type="match status" value="1"/>
</dbReference>
<reference evidence="2" key="1">
    <citation type="journal article" date="2021" name="Nat. Commun.">
        <title>Genetic determinants of endophytism in the Arabidopsis root mycobiome.</title>
        <authorList>
            <person name="Mesny F."/>
            <person name="Miyauchi S."/>
            <person name="Thiergart T."/>
            <person name="Pickel B."/>
            <person name="Atanasova L."/>
            <person name="Karlsson M."/>
            <person name="Huettel B."/>
            <person name="Barry K.W."/>
            <person name="Haridas S."/>
            <person name="Chen C."/>
            <person name="Bauer D."/>
            <person name="Andreopoulos W."/>
            <person name="Pangilinan J."/>
            <person name="LaButti K."/>
            <person name="Riley R."/>
            <person name="Lipzen A."/>
            <person name="Clum A."/>
            <person name="Drula E."/>
            <person name="Henrissat B."/>
            <person name="Kohler A."/>
            <person name="Grigoriev I.V."/>
            <person name="Martin F.M."/>
            <person name="Hacquard S."/>
        </authorList>
    </citation>
    <scope>NUCLEOTIDE SEQUENCE</scope>
    <source>
        <strain evidence="2">MPI-CAGE-AT-0147</strain>
    </source>
</reference>
<organism evidence="2 3">
    <name type="scientific">Dactylonectria macrodidyma</name>
    <dbReference type="NCBI Taxonomy" id="307937"/>
    <lineage>
        <taxon>Eukaryota</taxon>
        <taxon>Fungi</taxon>
        <taxon>Dikarya</taxon>
        <taxon>Ascomycota</taxon>
        <taxon>Pezizomycotina</taxon>
        <taxon>Sordariomycetes</taxon>
        <taxon>Hypocreomycetidae</taxon>
        <taxon>Hypocreales</taxon>
        <taxon>Nectriaceae</taxon>
        <taxon>Dactylonectria</taxon>
    </lineage>
</organism>
<protein>
    <submittedName>
        <fullName evidence="2">AhpD-like protein</fullName>
    </submittedName>
</protein>
<proteinExistence type="predicted"/>
<dbReference type="InterPro" id="IPR003779">
    <property type="entry name" value="CMD-like"/>
</dbReference>
<dbReference type="EMBL" id="JAGMUV010000018">
    <property type="protein sequence ID" value="KAH7128927.1"/>
    <property type="molecule type" value="Genomic_DNA"/>
</dbReference>
<dbReference type="InterPro" id="IPR052512">
    <property type="entry name" value="4CMD/NDH-1_regulator"/>
</dbReference>
<accession>A0A9P9IQ49</accession>
<keyword evidence="3" id="KW-1185">Reference proteome</keyword>
<dbReference type="PANTHER" id="PTHR33570:SF2">
    <property type="entry name" value="CARBOXYMUCONOLACTONE DECARBOXYLASE-LIKE DOMAIN-CONTAINING PROTEIN"/>
    <property type="match status" value="1"/>
</dbReference>
<evidence type="ECO:0000259" key="1">
    <source>
        <dbReference type="Pfam" id="PF02627"/>
    </source>
</evidence>
<dbReference type="Gene3D" id="1.20.1290.10">
    <property type="entry name" value="AhpD-like"/>
    <property type="match status" value="1"/>
</dbReference>
<sequence length="137" mass="15057">MAQPSEKLILGAQMTREFLGQGLLDEIQANSRDDLASRVGAEYIAEVCFSSYARPGLEFKERSLMNIAMMIALNRTPELRIHIRAALHNGLSEVQIVEACRHAMIYCGVPAGREALTVASEVLSSAKEPKARDIKLS</sequence>